<gene>
    <name evidence="2" type="ORF">JZ751_029422</name>
</gene>
<name>A0A8T2PHK5_9TELE</name>
<feature type="compositionally biased region" description="Basic and acidic residues" evidence="1">
    <location>
        <begin position="78"/>
        <end position="126"/>
    </location>
</feature>
<dbReference type="Proteomes" id="UP000824540">
    <property type="component" value="Unassembled WGS sequence"/>
</dbReference>
<dbReference type="AlphaFoldDB" id="A0A8T2PHK5"/>
<dbReference type="EMBL" id="JAFBMS010000010">
    <property type="protein sequence ID" value="KAG9349102.1"/>
    <property type="molecule type" value="Genomic_DNA"/>
</dbReference>
<feature type="region of interest" description="Disordered" evidence="1">
    <location>
        <begin position="346"/>
        <end position="387"/>
    </location>
</feature>
<sequence>MSGPAGNERAGDRTLRHVITHYPLAGFVDPPQSELASEQRKSAAVPGSVEYSPTLCAHTTTPDNIGFGFQKGLIVRDGEGGQRERKYENRTVQDREAQRQTVDETEKQSEKDREREQAKASEEHTLSKQPVQRSAGGERRGWGTCAMRRQSCFIMNVNDTRVLQASTLSLTLALHCSLQGCPQCALSMDLSLASDRSNWGFVVMVWFESHPLSCHGGLPAVTLALSATAPFRWVVISAVTEPCLSVLGEREVGVGEVVWNQDLNVSSPGGRKQDGIEGRKVLRPNELVPPPFTSLSKTHSLHLGQGDGGGSMVPNSTSLLSSILCTFSGGLLPVNTDTLCGGASLNKKQSGPCAPTTHDPLTPSTGGRQSGALQGPPLGEPLEKPRL</sequence>
<feature type="region of interest" description="Disordered" evidence="1">
    <location>
        <begin position="26"/>
        <end position="48"/>
    </location>
</feature>
<evidence type="ECO:0000256" key="1">
    <source>
        <dbReference type="SAM" id="MobiDB-lite"/>
    </source>
</evidence>
<organism evidence="2 3">
    <name type="scientific">Albula glossodonta</name>
    <name type="common">roundjaw bonefish</name>
    <dbReference type="NCBI Taxonomy" id="121402"/>
    <lineage>
        <taxon>Eukaryota</taxon>
        <taxon>Metazoa</taxon>
        <taxon>Chordata</taxon>
        <taxon>Craniata</taxon>
        <taxon>Vertebrata</taxon>
        <taxon>Euteleostomi</taxon>
        <taxon>Actinopterygii</taxon>
        <taxon>Neopterygii</taxon>
        <taxon>Teleostei</taxon>
        <taxon>Albuliformes</taxon>
        <taxon>Albulidae</taxon>
        <taxon>Albula</taxon>
    </lineage>
</organism>
<comment type="caution">
    <text evidence="2">The sequence shown here is derived from an EMBL/GenBank/DDBJ whole genome shotgun (WGS) entry which is preliminary data.</text>
</comment>
<feature type="region of interest" description="Disordered" evidence="1">
    <location>
        <begin position="78"/>
        <end position="140"/>
    </location>
</feature>
<protein>
    <submittedName>
        <fullName evidence="2">Uncharacterized protein</fullName>
    </submittedName>
</protein>
<proteinExistence type="predicted"/>
<accession>A0A8T2PHK5</accession>
<evidence type="ECO:0000313" key="2">
    <source>
        <dbReference type="EMBL" id="KAG9349102.1"/>
    </source>
</evidence>
<keyword evidence="3" id="KW-1185">Reference proteome</keyword>
<reference evidence="2" key="1">
    <citation type="thesis" date="2021" institute="BYU ScholarsArchive" country="Provo, UT, USA">
        <title>Applications of and Algorithms for Genome Assembly and Genomic Analyses with an Emphasis on Marine Teleosts.</title>
        <authorList>
            <person name="Pickett B.D."/>
        </authorList>
    </citation>
    <scope>NUCLEOTIDE SEQUENCE</scope>
    <source>
        <strain evidence="2">HI-2016</strain>
    </source>
</reference>
<evidence type="ECO:0000313" key="3">
    <source>
        <dbReference type="Proteomes" id="UP000824540"/>
    </source>
</evidence>